<gene>
    <name evidence="3" type="ORF">G7Y85_08545</name>
</gene>
<comment type="caution">
    <text evidence="3">The sequence shown here is derived from an EMBL/GenBank/DDBJ whole genome shotgun (WGS) entry which is preliminary data.</text>
</comment>
<evidence type="ECO:0000256" key="1">
    <source>
        <dbReference type="ARBA" id="ARBA00022729"/>
    </source>
</evidence>
<dbReference type="Proteomes" id="UP000472676">
    <property type="component" value="Unassembled WGS sequence"/>
</dbReference>
<evidence type="ECO:0000256" key="2">
    <source>
        <dbReference type="ARBA" id="ARBA00023180"/>
    </source>
</evidence>
<protein>
    <submittedName>
        <fullName evidence="3">6-bladed beta-propeller</fullName>
    </submittedName>
</protein>
<dbReference type="Pfam" id="PF17170">
    <property type="entry name" value="DUF5128"/>
    <property type="match status" value="1"/>
</dbReference>
<sequence length="356" mass="38841">MSLQRAFGKLNELGSDAFIAGTRFLSKRNWVSTSSADARIVGAGAFRYRVDHDWCKAMPDAVPVKNAHEMAIDADGHLYLLTDHPRNNVIVFDRDGCVLDTWTLGLRGAHGLTIATQDGRQCLWICDPYAAQVIQTTLKGEVLRRLPGPHALGLYRALMPYAPTQTAVAPNGDIYVADGYGSQHVLQFDAAGNFIRHFGGKGSAPENLDFAHGIAIDSRKGRGHEVLLVTSRRQSCIKRFSLDGHYLGEIKLPGGYPCRPVLHGEHMLVSLCWSGAHMKPNSGFVVILDMHDRLCTALGGTATRDAQGELVALQSSYDCFHHVHDVCADLSGNLYVAQWNADGVYPWRLAAIAAPA</sequence>
<dbReference type="SUPFAM" id="SSF101898">
    <property type="entry name" value="NHL repeat"/>
    <property type="match status" value="1"/>
</dbReference>
<dbReference type="PANTHER" id="PTHR10680">
    <property type="entry name" value="PEPTIDYL-GLYCINE ALPHA-AMIDATING MONOOXYGENASE"/>
    <property type="match status" value="1"/>
</dbReference>
<evidence type="ECO:0000313" key="4">
    <source>
        <dbReference type="Proteomes" id="UP000472676"/>
    </source>
</evidence>
<organism evidence="3 4">
    <name type="scientific">Solimonas terrae</name>
    <dbReference type="NCBI Taxonomy" id="1396819"/>
    <lineage>
        <taxon>Bacteria</taxon>
        <taxon>Pseudomonadati</taxon>
        <taxon>Pseudomonadota</taxon>
        <taxon>Gammaproteobacteria</taxon>
        <taxon>Nevskiales</taxon>
        <taxon>Nevskiaceae</taxon>
        <taxon>Solimonas</taxon>
    </lineage>
</organism>
<proteinExistence type="predicted"/>
<dbReference type="Gene3D" id="2.120.10.30">
    <property type="entry name" value="TolB, C-terminal domain"/>
    <property type="match status" value="2"/>
</dbReference>
<keyword evidence="4" id="KW-1185">Reference proteome</keyword>
<dbReference type="InterPro" id="IPR011042">
    <property type="entry name" value="6-blade_b-propeller_TolB-like"/>
</dbReference>
<dbReference type="AlphaFoldDB" id="A0A6M2BQB6"/>
<accession>A0A6M2BQB6</accession>
<keyword evidence="2" id="KW-0325">Glycoprotein</keyword>
<evidence type="ECO:0000313" key="3">
    <source>
        <dbReference type="EMBL" id="NGY04812.1"/>
    </source>
</evidence>
<reference evidence="3 4" key="1">
    <citation type="journal article" date="2014" name="Int. J. Syst. Evol. Microbiol.">
        <title>Solimonas terrae sp. nov., isolated from soil.</title>
        <authorList>
            <person name="Kim S.J."/>
            <person name="Moon J.Y."/>
            <person name="Weon H.Y."/>
            <person name="Ahn J.H."/>
            <person name="Chen W.M."/>
            <person name="Kwon S.W."/>
        </authorList>
    </citation>
    <scope>NUCLEOTIDE SEQUENCE [LARGE SCALE GENOMIC DNA]</scope>
    <source>
        <strain evidence="3 4">KIS83-12</strain>
    </source>
</reference>
<dbReference type="EMBL" id="JAAMOW010000004">
    <property type="protein sequence ID" value="NGY04812.1"/>
    <property type="molecule type" value="Genomic_DNA"/>
</dbReference>
<keyword evidence="1" id="KW-0732">Signal</keyword>
<name>A0A6M2BQB6_9GAMM</name>
<dbReference type="RefSeq" id="WP_166254928.1">
    <property type="nucleotide sequence ID" value="NZ_JAAMOW010000004.1"/>
</dbReference>
<dbReference type="PANTHER" id="PTHR10680:SF38">
    <property type="entry name" value="BLL1368 PROTEIN"/>
    <property type="match status" value="1"/>
</dbReference>